<evidence type="ECO:0000313" key="1">
    <source>
        <dbReference type="EMBL" id="KAJ0039884.1"/>
    </source>
</evidence>
<protein>
    <submittedName>
        <fullName evidence="1">Uncharacterized protein</fullName>
    </submittedName>
</protein>
<dbReference type="EMBL" id="CM047740">
    <property type="protein sequence ID" value="KAJ0039884.1"/>
    <property type="molecule type" value="Genomic_DNA"/>
</dbReference>
<name>A0ACC0YR33_9ROSI</name>
<comment type="caution">
    <text evidence="1">The sequence shown here is derived from an EMBL/GenBank/DDBJ whole genome shotgun (WGS) entry which is preliminary data.</text>
</comment>
<organism evidence="1 2">
    <name type="scientific">Pistacia integerrima</name>
    <dbReference type="NCBI Taxonomy" id="434235"/>
    <lineage>
        <taxon>Eukaryota</taxon>
        <taxon>Viridiplantae</taxon>
        <taxon>Streptophyta</taxon>
        <taxon>Embryophyta</taxon>
        <taxon>Tracheophyta</taxon>
        <taxon>Spermatophyta</taxon>
        <taxon>Magnoliopsida</taxon>
        <taxon>eudicotyledons</taxon>
        <taxon>Gunneridae</taxon>
        <taxon>Pentapetalae</taxon>
        <taxon>rosids</taxon>
        <taxon>malvids</taxon>
        <taxon>Sapindales</taxon>
        <taxon>Anacardiaceae</taxon>
        <taxon>Pistacia</taxon>
    </lineage>
</organism>
<accession>A0ACC0YR33</accession>
<sequence length="626" mass="69356">MARFCSLIYAQQPYVGKATTDCDNIGISNSNSVLGYSCNGLIRNCRAYLIFRSQPPFNTVVSISTLLNSDPSHLSQINAVPESATFESNKLVIVPVNCSCSGQYYQANTSYVIQHDNTHFVIANNTFQGLSTCQALKEQNRILTKNLYTGTRITVPLRCACPTKNQSDVNLHYLLSYVVTWRDTISGISARFGADTGRTLEANRLSEQAPTIYPFTTVLVPLQNLPSDTQTIEPPPPPSSPPPPSPSPNSSSNESSKKNWIYVIVGILAGIALTLIFGTTIFFVIFCRSKKEPESIIVPKVVEERERQLNNKLDEESQDFLDSMSSIAQSLEVYNFKELQSATDNFSPSCLIKGSVYRGTINGEFAAIKKMNGDVSKEINLLNKINHSSLIRLSGICFNDGNWYLVYEFADNGPLSDWIYDNKNEGKVLNWPQRIQIAFDVATGLNYLHSFTSPPHVHQDINSSNILLDSDFRAKIANFALARSTEGKEGGFALTRHIVGTKGFMAPEYLENGLVSTKLDVYAFGVLMLEILTGKEAAALNGEENMYLSDALDVVLKDGQENLRHFVDPSMQGNYPSELAIIVITMIESCLKKNPTHRPAMDEIVQSLSRILNASLTWELSNTISR</sequence>
<proteinExistence type="predicted"/>
<gene>
    <name evidence="1" type="ORF">Pint_28201</name>
</gene>
<evidence type="ECO:0000313" key="2">
    <source>
        <dbReference type="Proteomes" id="UP001163603"/>
    </source>
</evidence>
<dbReference type="Proteomes" id="UP001163603">
    <property type="component" value="Chromosome 5"/>
</dbReference>
<keyword evidence="2" id="KW-1185">Reference proteome</keyword>
<reference evidence="2" key="1">
    <citation type="journal article" date="2023" name="G3 (Bethesda)">
        <title>Genome assembly and association tests identify interacting loci associated with vigor, precocity, and sex in interspecific pistachio rootstocks.</title>
        <authorList>
            <person name="Palmer W."/>
            <person name="Jacygrad E."/>
            <person name="Sagayaradj S."/>
            <person name="Cavanaugh K."/>
            <person name="Han R."/>
            <person name="Bertier L."/>
            <person name="Beede B."/>
            <person name="Kafkas S."/>
            <person name="Golino D."/>
            <person name="Preece J."/>
            <person name="Michelmore R."/>
        </authorList>
    </citation>
    <scope>NUCLEOTIDE SEQUENCE [LARGE SCALE GENOMIC DNA]</scope>
</reference>